<evidence type="ECO:0000256" key="1">
    <source>
        <dbReference type="SAM" id="Phobius"/>
    </source>
</evidence>
<evidence type="ECO:0000313" key="3">
    <source>
        <dbReference type="EMBL" id="GAA0614700.1"/>
    </source>
</evidence>
<keyword evidence="1" id="KW-0812">Transmembrane</keyword>
<keyword evidence="4" id="KW-1185">Reference proteome</keyword>
<dbReference type="Pfam" id="PF14018">
    <property type="entry name" value="DUF4234"/>
    <property type="match status" value="1"/>
</dbReference>
<reference evidence="3 4" key="1">
    <citation type="journal article" date="2019" name="Int. J. Syst. Evol. Microbiol.">
        <title>The Global Catalogue of Microorganisms (GCM) 10K type strain sequencing project: providing services to taxonomists for standard genome sequencing and annotation.</title>
        <authorList>
            <consortium name="The Broad Institute Genomics Platform"/>
            <consortium name="The Broad Institute Genome Sequencing Center for Infectious Disease"/>
            <person name="Wu L."/>
            <person name="Ma J."/>
        </authorList>
    </citation>
    <scope>NUCLEOTIDE SEQUENCE [LARGE SCALE GENOMIC DNA]</scope>
    <source>
        <strain evidence="3 4">JCM 10671</strain>
    </source>
</reference>
<gene>
    <name evidence="3" type="ORF">GCM10009547_15690</name>
</gene>
<evidence type="ECO:0000259" key="2">
    <source>
        <dbReference type="Pfam" id="PF14018"/>
    </source>
</evidence>
<feature type="domain" description="DUF4234" evidence="2">
    <location>
        <begin position="25"/>
        <end position="91"/>
    </location>
</feature>
<protein>
    <recommendedName>
        <fullName evidence="2">DUF4234 domain-containing protein</fullName>
    </recommendedName>
</protein>
<proteinExistence type="predicted"/>
<dbReference type="RefSeq" id="WP_344603351.1">
    <property type="nucleotide sequence ID" value="NZ_BAAAHE010000011.1"/>
</dbReference>
<organism evidence="3 4">
    <name type="scientific">Sporichthya brevicatena</name>
    <dbReference type="NCBI Taxonomy" id="171442"/>
    <lineage>
        <taxon>Bacteria</taxon>
        <taxon>Bacillati</taxon>
        <taxon>Actinomycetota</taxon>
        <taxon>Actinomycetes</taxon>
        <taxon>Sporichthyales</taxon>
        <taxon>Sporichthyaceae</taxon>
        <taxon>Sporichthya</taxon>
    </lineage>
</organism>
<dbReference type="InterPro" id="IPR025328">
    <property type="entry name" value="DUF4234"/>
</dbReference>
<accession>A0ABN1GML2</accession>
<name>A0ABN1GML2_9ACTN</name>
<keyword evidence="1" id="KW-0472">Membrane</keyword>
<evidence type="ECO:0000313" key="4">
    <source>
        <dbReference type="Proteomes" id="UP001500957"/>
    </source>
</evidence>
<dbReference type="EMBL" id="BAAAHE010000011">
    <property type="protein sequence ID" value="GAA0614700.1"/>
    <property type="molecule type" value="Genomic_DNA"/>
</dbReference>
<feature type="transmembrane region" description="Helical" evidence="1">
    <location>
        <begin position="26"/>
        <end position="45"/>
    </location>
</feature>
<comment type="caution">
    <text evidence="3">The sequence shown here is derived from an EMBL/GenBank/DDBJ whole genome shotgun (WGS) entry which is preliminary data.</text>
</comment>
<dbReference type="Proteomes" id="UP001500957">
    <property type="component" value="Unassembled WGS sequence"/>
</dbReference>
<keyword evidence="1" id="KW-1133">Transmembrane helix</keyword>
<sequence length="145" mass="16181">MSPDTSVLLSRETLTYGPAPKRRRPAAVWFLGVATLGVYWVVWFLRANRELARFDERIPGSYRVDTTAFALGWPIGIPQFLALHRMARRIESAQHAAGLPVTCDPATGVLMWVCFGVGVLYLQDELNKVVDRYGAPAGTEVFHYA</sequence>